<dbReference type="PROSITE" id="PS51471">
    <property type="entry name" value="FE2OG_OXY"/>
    <property type="match status" value="1"/>
</dbReference>
<proteinExistence type="inferred from homology"/>
<dbReference type="Pfam" id="PF14226">
    <property type="entry name" value="DIOX_N"/>
    <property type="match status" value="1"/>
</dbReference>
<dbReference type="Pfam" id="PF03171">
    <property type="entry name" value="2OG-FeII_Oxy"/>
    <property type="match status" value="1"/>
</dbReference>
<dbReference type="InterPro" id="IPR005123">
    <property type="entry name" value="Oxoglu/Fe-dep_dioxygenase_dom"/>
</dbReference>
<dbReference type="InterPro" id="IPR027443">
    <property type="entry name" value="IPNS-like_sf"/>
</dbReference>
<dbReference type="Proteomes" id="UP001443914">
    <property type="component" value="Unassembled WGS sequence"/>
</dbReference>
<evidence type="ECO:0000256" key="2">
    <source>
        <dbReference type="ARBA" id="ARBA00022723"/>
    </source>
</evidence>
<gene>
    <name evidence="6" type="ORF">RND81_04G182100</name>
</gene>
<protein>
    <recommendedName>
        <fullName evidence="5">Fe2OG dioxygenase domain-containing protein</fullName>
    </recommendedName>
</protein>
<dbReference type="Gene3D" id="2.60.120.330">
    <property type="entry name" value="B-lactam Antibiotic, Isopenicillin N Synthase, Chain"/>
    <property type="match status" value="1"/>
</dbReference>
<evidence type="ECO:0000259" key="5">
    <source>
        <dbReference type="PROSITE" id="PS51471"/>
    </source>
</evidence>
<dbReference type="GO" id="GO:0016491">
    <property type="term" value="F:oxidoreductase activity"/>
    <property type="evidence" value="ECO:0007669"/>
    <property type="project" value="UniProtKB-KW"/>
</dbReference>
<dbReference type="AlphaFoldDB" id="A0AAW1LF26"/>
<evidence type="ECO:0000313" key="6">
    <source>
        <dbReference type="EMBL" id="KAK9735072.1"/>
    </source>
</evidence>
<comment type="caution">
    <text evidence="6">The sequence shown here is derived from an EMBL/GenBank/DDBJ whole genome shotgun (WGS) entry which is preliminary data.</text>
</comment>
<keyword evidence="2 4" id="KW-0479">Metal-binding</keyword>
<dbReference type="InterPro" id="IPR044861">
    <property type="entry name" value="IPNS-like_FE2OG_OXY"/>
</dbReference>
<comment type="similarity">
    <text evidence="1 4">Belongs to the iron/ascorbate-dependent oxidoreductase family.</text>
</comment>
<evidence type="ECO:0000256" key="3">
    <source>
        <dbReference type="ARBA" id="ARBA00023004"/>
    </source>
</evidence>
<evidence type="ECO:0000256" key="4">
    <source>
        <dbReference type="RuleBase" id="RU003682"/>
    </source>
</evidence>
<feature type="domain" description="Fe2OG dioxygenase" evidence="5">
    <location>
        <begin position="199"/>
        <end position="272"/>
    </location>
</feature>
<sequence length="272" mass="31636">MPPFPVEVVSKSRDEKLIQAYMVDEKDKVSPSLPYMDSNIIDLQRLLDSDKDELKKMELYLTTWGVFQLVNHGIESSKLEQVIKVVKDFFSLPIEEKEKYGRSKDGIKGWKYDLMQGWGNDKMAENQAFNWNDRIILNVFPPHLRNPKFWPDESVPLFSKVFLEYAEEMSKTRDIVLRAVSKILNLPENNLITKLAEEGFMATRINWFAPCPYPDRIIGARTHSDSNIITILLPDQDVEALQFEKDGQWFKLPIIPHALIVNTSDMLEVRLY</sequence>
<keyword evidence="7" id="KW-1185">Reference proteome</keyword>
<keyword evidence="3 4" id="KW-0408">Iron</keyword>
<evidence type="ECO:0000313" key="7">
    <source>
        <dbReference type="Proteomes" id="UP001443914"/>
    </source>
</evidence>
<dbReference type="SUPFAM" id="SSF51197">
    <property type="entry name" value="Clavaminate synthase-like"/>
    <property type="match status" value="1"/>
</dbReference>
<evidence type="ECO:0000256" key="1">
    <source>
        <dbReference type="ARBA" id="ARBA00008056"/>
    </source>
</evidence>
<dbReference type="EMBL" id="JBDFQZ010000004">
    <property type="protein sequence ID" value="KAK9735072.1"/>
    <property type="molecule type" value="Genomic_DNA"/>
</dbReference>
<dbReference type="PANTHER" id="PTHR47991">
    <property type="entry name" value="OXOGLUTARATE/IRON-DEPENDENT DIOXYGENASE"/>
    <property type="match status" value="1"/>
</dbReference>
<dbReference type="InterPro" id="IPR050295">
    <property type="entry name" value="Plant_2OG-oxidoreductases"/>
</dbReference>
<reference evidence="6" key="1">
    <citation type="submission" date="2024-03" db="EMBL/GenBank/DDBJ databases">
        <title>WGS assembly of Saponaria officinalis var. Norfolk2.</title>
        <authorList>
            <person name="Jenkins J."/>
            <person name="Shu S."/>
            <person name="Grimwood J."/>
            <person name="Barry K."/>
            <person name="Goodstein D."/>
            <person name="Schmutz J."/>
            <person name="Leebens-Mack J."/>
            <person name="Osbourn A."/>
        </authorList>
    </citation>
    <scope>NUCLEOTIDE SEQUENCE [LARGE SCALE GENOMIC DNA]</scope>
    <source>
        <strain evidence="6">JIC</strain>
    </source>
</reference>
<accession>A0AAW1LF26</accession>
<keyword evidence="4" id="KW-0560">Oxidoreductase</keyword>
<dbReference type="InterPro" id="IPR026992">
    <property type="entry name" value="DIOX_N"/>
</dbReference>
<dbReference type="GO" id="GO:0046872">
    <property type="term" value="F:metal ion binding"/>
    <property type="evidence" value="ECO:0007669"/>
    <property type="project" value="UniProtKB-KW"/>
</dbReference>
<name>A0AAW1LF26_SAPOF</name>
<organism evidence="6 7">
    <name type="scientific">Saponaria officinalis</name>
    <name type="common">Common soapwort</name>
    <name type="synonym">Lychnis saponaria</name>
    <dbReference type="NCBI Taxonomy" id="3572"/>
    <lineage>
        <taxon>Eukaryota</taxon>
        <taxon>Viridiplantae</taxon>
        <taxon>Streptophyta</taxon>
        <taxon>Embryophyta</taxon>
        <taxon>Tracheophyta</taxon>
        <taxon>Spermatophyta</taxon>
        <taxon>Magnoliopsida</taxon>
        <taxon>eudicotyledons</taxon>
        <taxon>Gunneridae</taxon>
        <taxon>Pentapetalae</taxon>
        <taxon>Caryophyllales</taxon>
        <taxon>Caryophyllaceae</taxon>
        <taxon>Caryophylleae</taxon>
        <taxon>Saponaria</taxon>
    </lineage>
</organism>